<dbReference type="PRINTS" id="PR01035">
    <property type="entry name" value="TCRTETA"/>
</dbReference>
<organism evidence="8 9">
    <name type="scientific">Tricholomella constricta</name>
    <dbReference type="NCBI Taxonomy" id="117010"/>
    <lineage>
        <taxon>Eukaryota</taxon>
        <taxon>Fungi</taxon>
        <taxon>Dikarya</taxon>
        <taxon>Basidiomycota</taxon>
        <taxon>Agaricomycotina</taxon>
        <taxon>Agaricomycetes</taxon>
        <taxon>Agaricomycetidae</taxon>
        <taxon>Agaricales</taxon>
        <taxon>Tricholomatineae</taxon>
        <taxon>Lyophyllaceae</taxon>
        <taxon>Tricholomella</taxon>
    </lineage>
</organism>
<dbReference type="InterPro" id="IPR011701">
    <property type="entry name" value="MFS"/>
</dbReference>
<feature type="transmembrane region" description="Helical" evidence="6">
    <location>
        <begin position="48"/>
        <end position="68"/>
    </location>
</feature>
<dbReference type="InterPro" id="IPR020846">
    <property type="entry name" value="MFS_dom"/>
</dbReference>
<dbReference type="Gene3D" id="1.20.1250.20">
    <property type="entry name" value="MFS general substrate transporter like domains"/>
    <property type="match status" value="1"/>
</dbReference>
<dbReference type="EMBL" id="JAACJP010000006">
    <property type="protein sequence ID" value="KAF5383858.1"/>
    <property type="molecule type" value="Genomic_DNA"/>
</dbReference>
<evidence type="ECO:0000313" key="9">
    <source>
        <dbReference type="Proteomes" id="UP000565441"/>
    </source>
</evidence>
<feature type="transmembrane region" description="Helical" evidence="6">
    <location>
        <begin position="516"/>
        <end position="535"/>
    </location>
</feature>
<keyword evidence="5 6" id="KW-0472">Membrane</keyword>
<feature type="transmembrane region" description="Helical" evidence="6">
    <location>
        <begin position="88"/>
        <end position="108"/>
    </location>
</feature>
<gene>
    <name evidence="8" type="ORF">D9615_003796</name>
</gene>
<dbReference type="GO" id="GO:0022857">
    <property type="term" value="F:transmembrane transporter activity"/>
    <property type="evidence" value="ECO:0007669"/>
    <property type="project" value="InterPro"/>
</dbReference>
<evidence type="ECO:0000256" key="4">
    <source>
        <dbReference type="ARBA" id="ARBA00022989"/>
    </source>
</evidence>
<dbReference type="Proteomes" id="UP000565441">
    <property type="component" value="Unassembled WGS sequence"/>
</dbReference>
<feature type="transmembrane region" description="Helical" evidence="6">
    <location>
        <begin position="120"/>
        <end position="138"/>
    </location>
</feature>
<dbReference type="OrthoDB" id="419616at2759"/>
<keyword evidence="4 6" id="KW-1133">Transmembrane helix</keyword>
<feature type="transmembrane region" description="Helical" evidence="6">
    <location>
        <begin position="221"/>
        <end position="243"/>
    </location>
</feature>
<keyword evidence="9" id="KW-1185">Reference proteome</keyword>
<protein>
    <recommendedName>
        <fullName evidence="7">Major facilitator superfamily (MFS) profile domain-containing protein</fullName>
    </recommendedName>
</protein>
<feature type="domain" description="Major facilitator superfamily (MFS) profile" evidence="7">
    <location>
        <begin position="47"/>
        <end position="541"/>
    </location>
</feature>
<evidence type="ECO:0000256" key="3">
    <source>
        <dbReference type="ARBA" id="ARBA00022692"/>
    </source>
</evidence>
<dbReference type="SUPFAM" id="SSF103473">
    <property type="entry name" value="MFS general substrate transporter"/>
    <property type="match status" value="1"/>
</dbReference>
<dbReference type="GO" id="GO:0016020">
    <property type="term" value="C:membrane"/>
    <property type="evidence" value="ECO:0007669"/>
    <property type="project" value="UniProtKB-SubCell"/>
</dbReference>
<feature type="transmembrane region" description="Helical" evidence="6">
    <location>
        <begin position="336"/>
        <end position="361"/>
    </location>
</feature>
<evidence type="ECO:0000313" key="8">
    <source>
        <dbReference type="EMBL" id="KAF5383858.1"/>
    </source>
</evidence>
<dbReference type="PANTHER" id="PTHR23504">
    <property type="entry name" value="MAJOR FACILITATOR SUPERFAMILY DOMAIN-CONTAINING PROTEIN 10"/>
    <property type="match status" value="1"/>
</dbReference>
<dbReference type="InterPro" id="IPR001958">
    <property type="entry name" value="Tet-R_TetA/multi-R_MdtG-like"/>
</dbReference>
<evidence type="ECO:0000256" key="5">
    <source>
        <dbReference type="ARBA" id="ARBA00023136"/>
    </source>
</evidence>
<keyword evidence="2" id="KW-0813">Transport</keyword>
<evidence type="ECO:0000259" key="7">
    <source>
        <dbReference type="PROSITE" id="PS50850"/>
    </source>
</evidence>
<dbReference type="InterPro" id="IPR036259">
    <property type="entry name" value="MFS_trans_sf"/>
</dbReference>
<evidence type="ECO:0000256" key="2">
    <source>
        <dbReference type="ARBA" id="ARBA00022448"/>
    </source>
</evidence>
<comment type="subcellular location">
    <subcellularLocation>
        <location evidence="1">Membrane</location>
        <topology evidence="1">Multi-pass membrane protein</topology>
    </subcellularLocation>
</comment>
<dbReference type="PROSITE" id="PS50850">
    <property type="entry name" value="MFS"/>
    <property type="match status" value="1"/>
</dbReference>
<comment type="caution">
    <text evidence="8">The sequence shown here is derived from an EMBL/GenBank/DDBJ whole genome shotgun (WGS) entry which is preliminary data.</text>
</comment>
<proteinExistence type="predicted"/>
<dbReference type="Pfam" id="PF07690">
    <property type="entry name" value="MFS_1"/>
    <property type="match status" value="1"/>
</dbReference>
<sequence>MPSNPDQYACECPQYSRPNNSILDSSSDASQTQADDEPCTTPLPKLQLFIIIFIQIAEPVISTVIYPFVNDLVRGLGITNGDEKKTGYYVGLVESIFYAGEALTVLQWGRASDKIGRRKILLGGMLGLSLAMLGFSLSNRYWILILNRCAQGAFNGNIGVTKSVMAEITDPTNVAQAFSFLPVAWSIGSTLGPFIGGTFTAPATRWPSVFGNIQFVKDYPYFLPCLVATLFPLSAFILAFVGLKETLPAAVERQNQVDALRAISEANAASPSPCPLSTTPLLADSSSSSTFFQDYGATGTTFARPPGTGVPSTPIKKTFPDTTPPPLLRILLIPRVLISITNFAFLAFLDQSLLVLLPLIYSTPMHLGGLGLPPSTIGNILGVWGVINGSVQIFCFAWVRMRLGHRACYMLGIGGLGACFALFPVLATLAQWDGGTVGVWVWCGIVLQLSAYMFSYMSYACMFMYIAAAAPSRSSLGATNGLAQLTASSVRALAPSTASSLFSFSLELAVGNGRFIGGYLVYIVLCTISAIALWWSCRLPETLERGHRREVPGDTAVE</sequence>
<feature type="transmembrane region" description="Helical" evidence="6">
    <location>
        <begin position="381"/>
        <end position="400"/>
    </location>
</feature>
<reference evidence="8 9" key="1">
    <citation type="journal article" date="2020" name="ISME J.">
        <title>Uncovering the hidden diversity of litter-decomposition mechanisms in mushroom-forming fungi.</title>
        <authorList>
            <person name="Floudas D."/>
            <person name="Bentzer J."/>
            <person name="Ahren D."/>
            <person name="Johansson T."/>
            <person name="Persson P."/>
            <person name="Tunlid A."/>
        </authorList>
    </citation>
    <scope>NUCLEOTIDE SEQUENCE [LARGE SCALE GENOMIC DNA]</scope>
    <source>
        <strain evidence="8 9">CBS 661.87</strain>
    </source>
</reference>
<name>A0A8H5M7M1_9AGAR</name>
<keyword evidence="3 6" id="KW-0812">Transmembrane</keyword>
<evidence type="ECO:0000256" key="6">
    <source>
        <dbReference type="SAM" id="Phobius"/>
    </source>
</evidence>
<dbReference type="PANTHER" id="PTHR23504:SF15">
    <property type="entry name" value="MAJOR FACILITATOR SUPERFAMILY (MFS) PROFILE DOMAIN-CONTAINING PROTEIN"/>
    <property type="match status" value="1"/>
</dbReference>
<evidence type="ECO:0000256" key="1">
    <source>
        <dbReference type="ARBA" id="ARBA00004141"/>
    </source>
</evidence>
<feature type="transmembrane region" description="Helical" evidence="6">
    <location>
        <begin position="439"/>
        <end position="468"/>
    </location>
</feature>
<feature type="transmembrane region" description="Helical" evidence="6">
    <location>
        <begin position="407"/>
        <end position="427"/>
    </location>
</feature>
<dbReference type="AlphaFoldDB" id="A0A8H5M7M1"/>
<accession>A0A8H5M7M1</accession>